<evidence type="ECO:0000313" key="13">
    <source>
        <dbReference type="EMBL" id="KAK4577254.1"/>
    </source>
</evidence>
<name>A0AAN7EQ36_QUERU</name>
<dbReference type="AlphaFoldDB" id="A0AAN7EQ36"/>
<reference evidence="13 14" key="1">
    <citation type="journal article" date="2023" name="G3 (Bethesda)">
        <title>A haplotype-resolved chromosome-scale genome for Quercus rubra L. provides insights into the genetics of adaptive traits for red oak species.</title>
        <authorList>
            <person name="Kapoor B."/>
            <person name="Jenkins J."/>
            <person name="Schmutz J."/>
            <person name="Zhebentyayeva T."/>
            <person name="Kuelheim C."/>
            <person name="Coggeshall M."/>
            <person name="Heim C."/>
            <person name="Lasky J.R."/>
            <person name="Leites L."/>
            <person name="Islam-Faridi N."/>
            <person name="Romero-Severson J."/>
            <person name="DeLeo V.L."/>
            <person name="Lucas S.M."/>
            <person name="Lazic D."/>
            <person name="Gailing O."/>
            <person name="Carlson J."/>
            <person name="Staton M."/>
        </authorList>
    </citation>
    <scope>NUCLEOTIDE SEQUENCE [LARGE SCALE GENOMIC DNA]</scope>
    <source>
        <strain evidence="13">Pseudo-F2</strain>
    </source>
</reference>
<dbReference type="PANTHER" id="PTHR12701:SF44">
    <property type="entry name" value="ENDOPLASMIC RETICULUM TRANSMEMBRANE PROTEIN"/>
    <property type="match status" value="1"/>
</dbReference>
<organism evidence="13 14">
    <name type="scientific">Quercus rubra</name>
    <name type="common">Northern red oak</name>
    <name type="synonym">Quercus borealis</name>
    <dbReference type="NCBI Taxonomy" id="3512"/>
    <lineage>
        <taxon>Eukaryota</taxon>
        <taxon>Viridiplantae</taxon>
        <taxon>Streptophyta</taxon>
        <taxon>Embryophyta</taxon>
        <taxon>Tracheophyta</taxon>
        <taxon>Spermatophyta</taxon>
        <taxon>Magnoliopsida</taxon>
        <taxon>eudicotyledons</taxon>
        <taxon>Gunneridae</taxon>
        <taxon>Pentapetalae</taxon>
        <taxon>rosids</taxon>
        <taxon>fabids</taxon>
        <taxon>Fagales</taxon>
        <taxon>Fagaceae</taxon>
        <taxon>Quercus</taxon>
    </lineage>
</organism>
<dbReference type="SUPFAM" id="SSF58100">
    <property type="entry name" value="Bacterial hemolysins"/>
    <property type="match status" value="1"/>
</dbReference>
<feature type="coiled-coil region" evidence="12">
    <location>
        <begin position="114"/>
        <end position="211"/>
    </location>
</feature>
<keyword evidence="10 11" id="KW-0472">Membrane</keyword>
<proteinExistence type="inferred from homology"/>
<sequence length="221" mass="25189">MIQVLYTVIVAQMALILTLLFRTPLRKLVIITLDRLKRGRGPIMVKTIAATVVVVLTSSVYSIIKIQHRTIEGGVANPTDEVLLSKHMLEASLMGFMLFLSLMIDRLHYYIRELRLLRKTMEAAKKQNRNFEDGKNGSPEELKAMGEEIATLRAKIKKLESECETKAKEAKTAEAEAEALRKQSEGFLLEYDRLLEDNQNLRNQLESIDQSLTQPDNKKNM</sequence>
<dbReference type="PANTHER" id="PTHR12701">
    <property type="entry name" value="BCR-ASSOCIATED PROTEIN, BAP"/>
    <property type="match status" value="1"/>
</dbReference>
<feature type="transmembrane region" description="Helical" evidence="11">
    <location>
        <begin position="43"/>
        <end position="64"/>
    </location>
</feature>
<keyword evidence="8 11" id="KW-1133">Transmembrane helix</keyword>
<evidence type="ECO:0000313" key="14">
    <source>
        <dbReference type="Proteomes" id="UP001324115"/>
    </source>
</evidence>
<evidence type="ECO:0000256" key="1">
    <source>
        <dbReference type="ARBA" id="ARBA00004477"/>
    </source>
</evidence>
<dbReference type="InterPro" id="IPR008417">
    <property type="entry name" value="BAP29/BAP31"/>
</dbReference>
<dbReference type="GO" id="GO:0070973">
    <property type="term" value="P:protein localization to endoplasmic reticulum exit site"/>
    <property type="evidence" value="ECO:0007669"/>
    <property type="project" value="UniProtKB-UniRule"/>
</dbReference>
<comment type="caution">
    <text evidence="13">The sequence shown here is derived from an EMBL/GenBank/DDBJ whole genome shotgun (WGS) entry which is preliminary data.</text>
</comment>
<evidence type="ECO:0000256" key="7">
    <source>
        <dbReference type="ARBA" id="ARBA00022927"/>
    </source>
</evidence>
<protein>
    <recommendedName>
        <fullName evidence="11">Endoplasmic reticulum transmembrane protein</fullName>
    </recommendedName>
</protein>
<keyword evidence="4 11" id="KW-0812">Transmembrane</keyword>
<evidence type="ECO:0000256" key="4">
    <source>
        <dbReference type="ARBA" id="ARBA00022692"/>
    </source>
</evidence>
<keyword evidence="6 11" id="KW-0256">Endoplasmic reticulum</keyword>
<accession>A0AAN7EQ36</accession>
<evidence type="ECO:0000256" key="11">
    <source>
        <dbReference type="RuleBase" id="RU367026"/>
    </source>
</evidence>
<keyword evidence="11" id="KW-0931">ER-Golgi transport</keyword>
<dbReference type="GO" id="GO:0006886">
    <property type="term" value="P:intracellular protein transport"/>
    <property type="evidence" value="ECO:0007669"/>
    <property type="project" value="UniProtKB-UniRule"/>
</dbReference>
<evidence type="ECO:0000256" key="6">
    <source>
        <dbReference type="ARBA" id="ARBA00022824"/>
    </source>
</evidence>
<keyword evidence="3 11" id="KW-0813">Transport</keyword>
<feature type="transmembrane region" description="Helical" evidence="11">
    <location>
        <begin position="6"/>
        <end position="22"/>
    </location>
</feature>
<comment type="similarity">
    <text evidence="2 11">Belongs to the BCAP29/BCAP31 family.</text>
</comment>
<comment type="subcellular location">
    <subcellularLocation>
        <location evidence="1 11">Endoplasmic reticulum membrane</location>
        <topology evidence="1 11">Multi-pass membrane protein</topology>
    </subcellularLocation>
</comment>
<dbReference type="Proteomes" id="UP001324115">
    <property type="component" value="Unassembled WGS sequence"/>
</dbReference>
<dbReference type="GO" id="GO:0006888">
    <property type="term" value="P:endoplasmic reticulum to Golgi vesicle-mediated transport"/>
    <property type="evidence" value="ECO:0007669"/>
    <property type="project" value="UniProtKB-UniRule"/>
</dbReference>
<evidence type="ECO:0000256" key="5">
    <source>
        <dbReference type="ARBA" id="ARBA00022703"/>
    </source>
</evidence>
<evidence type="ECO:0000256" key="3">
    <source>
        <dbReference type="ARBA" id="ARBA00022448"/>
    </source>
</evidence>
<evidence type="ECO:0000256" key="10">
    <source>
        <dbReference type="ARBA" id="ARBA00023136"/>
    </source>
</evidence>
<dbReference type="EMBL" id="JAXUIC010000008">
    <property type="protein sequence ID" value="KAK4577254.1"/>
    <property type="molecule type" value="Genomic_DNA"/>
</dbReference>
<keyword evidence="7 11" id="KW-0653">Protein transport</keyword>
<gene>
    <name evidence="13" type="ORF">RGQ29_027676</name>
</gene>
<evidence type="ECO:0000256" key="2">
    <source>
        <dbReference type="ARBA" id="ARBA00007956"/>
    </source>
</evidence>
<feature type="transmembrane region" description="Helical" evidence="11">
    <location>
        <begin position="91"/>
        <end position="111"/>
    </location>
</feature>
<dbReference type="Gene3D" id="1.20.5.110">
    <property type="match status" value="1"/>
</dbReference>
<dbReference type="FunFam" id="1.20.5.110:FF:000011">
    <property type="entry name" value="B-cell receptor-associated protein 29"/>
    <property type="match status" value="1"/>
</dbReference>
<keyword evidence="14" id="KW-1185">Reference proteome</keyword>
<comment type="function">
    <text evidence="11">May play a role in anterograde transport of membrane proteins from the endoplasmic reticulum to the Golgi.</text>
</comment>
<dbReference type="GO" id="GO:0005789">
    <property type="term" value="C:endoplasmic reticulum membrane"/>
    <property type="evidence" value="ECO:0007669"/>
    <property type="project" value="UniProtKB-SubCell"/>
</dbReference>
<keyword evidence="9 12" id="KW-0175">Coiled coil</keyword>
<keyword evidence="5" id="KW-0053">Apoptosis</keyword>
<evidence type="ECO:0000256" key="12">
    <source>
        <dbReference type="SAM" id="Coils"/>
    </source>
</evidence>
<evidence type="ECO:0000256" key="9">
    <source>
        <dbReference type="ARBA" id="ARBA00023054"/>
    </source>
</evidence>
<evidence type="ECO:0000256" key="8">
    <source>
        <dbReference type="ARBA" id="ARBA00022989"/>
    </source>
</evidence>